<dbReference type="Gene3D" id="1.20.900.10">
    <property type="entry name" value="Dbl homology (DH) domain"/>
    <property type="match status" value="1"/>
</dbReference>
<dbReference type="PROSITE" id="PS50010">
    <property type="entry name" value="DH_2"/>
    <property type="match status" value="1"/>
</dbReference>
<dbReference type="InterPro" id="IPR000219">
    <property type="entry name" value="DH_dom"/>
</dbReference>
<feature type="region of interest" description="Disordered" evidence="2">
    <location>
        <begin position="1152"/>
        <end position="1388"/>
    </location>
</feature>
<feature type="domain" description="DH" evidence="3">
    <location>
        <begin position="237"/>
        <end position="441"/>
    </location>
</feature>
<dbReference type="EMBL" id="PNEN01000504">
    <property type="protein sequence ID" value="PPJ56881.1"/>
    <property type="molecule type" value="Genomic_DNA"/>
</dbReference>
<evidence type="ECO:0000256" key="2">
    <source>
        <dbReference type="SAM" id="MobiDB-lite"/>
    </source>
</evidence>
<feature type="compositionally biased region" description="Polar residues" evidence="2">
    <location>
        <begin position="1152"/>
        <end position="1166"/>
    </location>
</feature>
<feature type="coiled-coil region" evidence="1">
    <location>
        <begin position="1528"/>
        <end position="1562"/>
    </location>
</feature>
<evidence type="ECO:0000259" key="3">
    <source>
        <dbReference type="PROSITE" id="PS50010"/>
    </source>
</evidence>
<dbReference type="SMART" id="SM00325">
    <property type="entry name" value="RhoGEF"/>
    <property type="match status" value="1"/>
</dbReference>
<feature type="compositionally biased region" description="Polar residues" evidence="2">
    <location>
        <begin position="1059"/>
        <end position="1070"/>
    </location>
</feature>
<feature type="compositionally biased region" description="Basic and acidic residues" evidence="2">
    <location>
        <begin position="1288"/>
        <end position="1307"/>
    </location>
</feature>
<organism evidence="4 5">
    <name type="scientific">Cercospora berteroae</name>
    <dbReference type="NCBI Taxonomy" id="357750"/>
    <lineage>
        <taxon>Eukaryota</taxon>
        <taxon>Fungi</taxon>
        <taxon>Dikarya</taxon>
        <taxon>Ascomycota</taxon>
        <taxon>Pezizomycotina</taxon>
        <taxon>Dothideomycetes</taxon>
        <taxon>Dothideomycetidae</taxon>
        <taxon>Mycosphaerellales</taxon>
        <taxon>Mycosphaerellaceae</taxon>
        <taxon>Cercospora</taxon>
    </lineage>
</organism>
<dbReference type="OrthoDB" id="4066896at2759"/>
<feature type="region of interest" description="Disordered" evidence="2">
    <location>
        <begin position="766"/>
        <end position="849"/>
    </location>
</feature>
<evidence type="ECO:0000313" key="4">
    <source>
        <dbReference type="EMBL" id="PPJ56881.1"/>
    </source>
</evidence>
<feature type="compositionally biased region" description="Polar residues" evidence="2">
    <location>
        <begin position="1364"/>
        <end position="1378"/>
    </location>
</feature>
<dbReference type="GO" id="GO:0005085">
    <property type="term" value="F:guanyl-nucleotide exchange factor activity"/>
    <property type="evidence" value="ECO:0007669"/>
    <property type="project" value="InterPro"/>
</dbReference>
<name>A0A2S6CAV8_9PEZI</name>
<proteinExistence type="predicted"/>
<keyword evidence="1" id="KW-0175">Coiled coil</keyword>
<dbReference type="GO" id="GO:0031991">
    <property type="term" value="P:regulation of actomyosin contractile ring contraction"/>
    <property type="evidence" value="ECO:0007669"/>
    <property type="project" value="TreeGrafter"/>
</dbReference>
<dbReference type="PANTHER" id="PTHR22834">
    <property type="entry name" value="NUCLEAR FUSION PROTEIN FUS2"/>
    <property type="match status" value="1"/>
</dbReference>
<dbReference type="Pfam" id="PF25351">
    <property type="entry name" value="PH_BUD3_C"/>
    <property type="match status" value="1"/>
</dbReference>
<accession>A0A2S6CAV8</accession>
<protein>
    <recommendedName>
        <fullName evidence="3">DH domain-containing protein</fullName>
    </recommendedName>
</protein>
<feature type="region of interest" description="Disordered" evidence="2">
    <location>
        <begin position="1047"/>
        <end position="1123"/>
    </location>
</feature>
<gene>
    <name evidence="4" type="ORF">CBER1_02297</name>
</gene>
<comment type="caution">
    <text evidence="4">The sequence shown here is derived from an EMBL/GenBank/DDBJ whole genome shotgun (WGS) entry which is preliminary data.</text>
</comment>
<evidence type="ECO:0000256" key="1">
    <source>
        <dbReference type="SAM" id="Coils"/>
    </source>
</evidence>
<feature type="compositionally biased region" description="Basic and acidic residues" evidence="2">
    <location>
        <begin position="1191"/>
        <end position="1203"/>
    </location>
</feature>
<feature type="compositionally biased region" description="Low complexity" evidence="2">
    <location>
        <begin position="1247"/>
        <end position="1260"/>
    </location>
</feature>
<evidence type="ECO:0000313" key="5">
    <source>
        <dbReference type="Proteomes" id="UP000237631"/>
    </source>
</evidence>
<dbReference type="InterPro" id="IPR035899">
    <property type="entry name" value="DBL_dom_sf"/>
</dbReference>
<dbReference type="STRING" id="357750.A0A2S6CAV8"/>
<dbReference type="GO" id="GO:0005737">
    <property type="term" value="C:cytoplasm"/>
    <property type="evidence" value="ECO:0007669"/>
    <property type="project" value="TreeGrafter"/>
</dbReference>
<dbReference type="Pfam" id="PF00621">
    <property type="entry name" value="RhoGEF"/>
    <property type="match status" value="1"/>
</dbReference>
<feature type="compositionally biased region" description="Polar residues" evidence="2">
    <location>
        <begin position="1097"/>
        <end position="1116"/>
    </location>
</feature>
<keyword evidence="5" id="KW-1185">Reference proteome</keyword>
<dbReference type="SUPFAM" id="SSF48065">
    <property type="entry name" value="DBL homology domain (DH-domain)"/>
    <property type="match status" value="1"/>
</dbReference>
<dbReference type="Proteomes" id="UP000237631">
    <property type="component" value="Unassembled WGS sequence"/>
</dbReference>
<dbReference type="InterPro" id="IPR051492">
    <property type="entry name" value="Dynamin-Rho_GEF"/>
</dbReference>
<feature type="region of interest" description="Disordered" evidence="2">
    <location>
        <begin position="1416"/>
        <end position="1440"/>
    </location>
</feature>
<dbReference type="GO" id="GO:0032955">
    <property type="term" value="P:regulation of division septum assembly"/>
    <property type="evidence" value="ECO:0007669"/>
    <property type="project" value="TreeGrafter"/>
</dbReference>
<reference evidence="5" key="1">
    <citation type="journal article" date="2017" name="bioRxiv">
        <title>Conservation of a gene cluster reveals novel cercosporin biosynthetic mechanisms and extends production to the genus Colletotrichum.</title>
        <authorList>
            <person name="de Jonge R."/>
            <person name="Ebert M.K."/>
            <person name="Huitt-Roehl C.R."/>
            <person name="Pal P."/>
            <person name="Suttle J.C."/>
            <person name="Spanner R.E."/>
            <person name="Neubauer J.D."/>
            <person name="Jurick W.M.II."/>
            <person name="Stott K.A."/>
            <person name="Secor G.A."/>
            <person name="Thomma B.P.H.J."/>
            <person name="Van de Peer Y."/>
            <person name="Townsend C.A."/>
            <person name="Bolton M.D."/>
        </authorList>
    </citation>
    <scope>NUCLEOTIDE SEQUENCE [LARGE SCALE GENOMIC DNA]</scope>
    <source>
        <strain evidence="5">CBS538.71</strain>
    </source>
</reference>
<sequence length="1565" mass="171207">MATVIAAPPALSGELSLFHTTDPLLGNSPVLVFHGPAATIGATSSRIQVHIFTPAGLGSYARLSVSPNSPFYSAVINLPREEQGDEVCRGLAFGLKKYFSELGDNVKKTWTAQVKAPSPGALFGDDHIAILATRMTRIENVNAVIGELLDAFCEQRLSWLDVDVVLPPGTIKERPDSAGSEDLTDHELLQRQYGRYADLIATFGEVAFLPTSRVKRAPSRANAIGRSNSFLKSAKENARKQLAELVTTEESYVNRLEQLQDLTSNLGADLKARHQQTLSDVFSPALPTIHELNSAFLEALRSVVDGTDSAANEDIDNSLDEASATDHVEGDSQGLEQFAQCLCEWFPKFSDSYKEYLGSHAQASFTLRTILRAGDSLALALQEIGEQKLTSLLIEPVQRLPRYNLYIDSIAKSLPIKHPALKTLLRARDMITDICAENEGTEATSMVDRLRSRTLGWPLDINVTGRLVTAVDFIELMPPYGFVNCDGAAGIMFLFTDGIIIVEKSPGSKASARSLLTEIESGPMPSKSVESLTDGVGDLHFVRRLQLDALQLTESHDGHALQLMTFFQLGMGALAPQEPILDSCQILRLENSYDGRAARLIEEVAKARIEHRFSEVERESTLWEIRATETATDTLGLLGAIFEDSKTEYVSTRNTKAAVRVVVDPERHSAQAQPGQDGIQIVVNLAPHRDGEWRLTVDSAGSSIGREHVDTPDLVPALRRKIAAASSVRFAMEQPSMAACLLLRNLDILQSLLLQTSAQNGELRQVQLAPRERAHRPKSPRKLLSSFLSNVGPGGEPPTLLQKPMPGMGSMTSIPRLPSNASSHKPSSREGRPSSKEGQPLFSPFSPPSDMAASQLKKIEDTLSTYVLAIQARKGNIVGKNLKLRLVADEASVDELYGGLLDDPNMMVLAAQAPLDVLFAAFERFLNQAWRERIGQVMPFSVFQDIQVKAETAFPSEFDDYFKSCMARLAPQNQRAFKSILKLLADLLDGTGNDGDRGALTACFAELLVTDGNPHDYIALIDRFVDDTDTYSGDSVDTSFVQSYKDSGSFNSHKRTRSHNSASMTSNTSSLRRKFGFGTLSRENSKSEQESKVSSVWRTLSKSTRADQSPANSISKGTFGRSRSIDTDAASLGYRPPSQDSAKVSNASINELPNLQRTPSSHNIGLSTIGEHPSFIPTGPPRKKRRSSLSDLKELSPKRDREPLSPITPRRTPITQKTLDEKQLPTSPVPSTPSAPSSRDGTQRFGSPSLKSPRSRLPASFRRDLSPGPSKILSGEPPQLPRPQLGRSKTDGTDLERPKTSGDRPEELIITARPTSNIPSLVPRASSPAKTRPQTPGRAGLSERPGAGNIVKKPSPKAEKTGRARSTTIDVPATTTSPRKLRMQSPQKLRERLQNEQSAIAAAQTSLQDELSKIGDELTSTPSNRTPANRSRTVAAGRGSFSQGIPNMDLVQRVLKLEGAVPKQFDELNHRISTIQHDLTSSLSVSETKCKKLDELYREANGENEALYSRFNDELARVLKAVRGGEGVEELKRKLKEVSDEAVKLRRETSRLKRENVGLRAQLKE</sequence>
<dbReference type="PANTHER" id="PTHR22834:SF21">
    <property type="entry name" value="GUANYL NUCLEOTIDE EXCHANGE FACTOR, PUTATIVE (AFU_ORTHOLOGUE AFUA_5G11890)-RELATED"/>
    <property type="match status" value="1"/>
</dbReference>
<dbReference type="InterPro" id="IPR057454">
    <property type="entry name" value="Bud3_C"/>
</dbReference>
<feature type="compositionally biased region" description="Polar residues" evidence="2">
    <location>
        <begin position="1418"/>
        <end position="1432"/>
    </location>
</feature>